<feature type="compositionally biased region" description="Basic and acidic residues" evidence="1">
    <location>
        <begin position="317"/>
        <end position="346"/>
    </location>
</feature>
<evidence type="ECO:0000313" key="2">
    <source>
        <dbReference type="EMBL" id="KAI9269260.1"/>
    </source>
</evidence>
<feature type="region of interest" description="Disordered" evidence="1">
    <location>
        <begin position="219"/>
        <end position="393"/>
    </location>
</feature>
<keyword evidence="3" id="KW-1185">Reference proteome</keyword>
<proteinExistence type="predicted"/>
<feature type="region of interest" description="Disordered" evidence="1">
    <location>
        <begin position="81"/>
        <end position="112"/>
    </location>
</feature>
<feature type="compositionally biased region" description="Basic and acidic residues" evidence="1">
    <location>
        <begin position="361"/>
        <end position="371"/>
    </location>
</feature>
<comment type="caution">
    <text evidence="2">The sequence shown here is derived from an EMBL/GenBank/DDBJ whole genome shotgun (WGS) entry which is preliminary data.</text>
</comment>
<feature type="region of interest" description="Disordered" evidence="1">
    <location>
        <begin position="137"/>
        <end position="158"/>
    </location>
</feature>
<protein>
    <submittedName>
        <fullName evidence="2">Uncharacterized protein</fullName>
    </submittedName>
</protein>
<feature type="compositionally biased region" description="Basic and acidic residues" evidence="1">
    <location>
        <begin position="81"/>
        <end position="104"/>
    </location>
</feature>
<dbReference type="Proteomes" id="UP001209540">
    <property type="component" value="Unassembled WGS sequence"/>
</dbReference>
<dbReference type="AlphaFoldDB" id="A0AAD5K513"/>
<reference evidence="2" key="2">
    <citation type="submission" date="2023-02" db="EMBL/GenBank/DDBJ databases">
        <authorList>
            <consortium name="DOE Joint Genome Institute"/>
            <person name="Mondo S.J."/>
            <person name="Chang Y."/>
            <person name="Wang Y."/>
            <person name="Ahrendt S."/>
            <person name="Andreopoulos W."/>
            <person name="Barry K."/>
            <person name="Beard J."/>
            <person name="Benny G.L."/>
            <person name="Blankenship S."/>
            <person name="Bonito G."/>
            <person name="Cuomo C."/>
            <person name="Desiro A."/>
            <person name="Gervers K.A."/>
            <person name="Hundley H."/>
            <person name="Kuo A."/>
            <person name="LaButti K."/>
            <person name="Lang B.F."/>
            <person name="Lipzen A."/>
            <person name="O'Donnell K."/>
            <person name="Pangilinan J."/>
            <person name="Reynolds N."/>
            <person name="Sandor L."/>
            <person name="Smith M.W."/>
            <person name="Tsang A."/>
            <person name="Grigoriev I.V."/>
            <person name="Stajich J.E."/>
            <person name="Spatafora J.W."/>
        </authorList>
    </citation>
    <scope>NUCLEOTIDE SEQUENCE</scope>
    <source>
        <strain evidence="2">RSA 2281</strain>
    </source>
</reference>
<reference evidence="2" key="1">
    <citation type="journal article" date="2022" name="IScience">
        <title>Evolution of zygomycete secretomes and the origins of terrestrial fungal ecologies.</title>
        <authorList>
            <person name="Chang Y."/>
            <person name="Wang Y."/>
            <person name="Mondo S."/>
            <person name="Ahrendt S."/>
            <person name="Andreopoulos W."/>
            <person name="Barry K."/>
            <person name="Beard J."/>
            <person name="Benny G.L."/>
            <person name="Blankenship S."/>
            <person name="Bonito G."/>
            <person name="Cuomo C."/>
            <person name="Desiro A."/>
            <person name="Gervers K.A."/>
            <person name="Hundley H."/>
            <person name="Kuo A."/>
            <person name="LaButti K."/>
            <person name="Lang B.F."/>
            <person name="Lipzen A."/>
            <person name="O'Donnell K."/>
            <person name="Pangilinan J."/>
            <person name="Reynolds N."/>
            <person name="Sandor L."/>
            <person name="Smith M.E."/>
            <person name="Tsang A."/>
            <person name="Grigoriev I.V."/>
            <person name="Stajich J.E."/>
            <person name="Spatafora J.W."/>
        </authorList>
    </citation>
    <scope>NUCLEOTIDE SEQUENCE</scope>
    <source>
        <strain evidence="2">RSA 2281</strain>
    </source>
</reference>
<feature type="compositionally biased region" description="Basic and acidic residues" evidence="1">
    <location>
        <begin position="267"/>
        <end position="289"/>
    </location>
</feature>
<gene>
    <name evidence="2" type="ORF">BDA99DRAFT_503995</name>
</gene>
<evidence type="ECO:0000313" key="3">
    <source>
        <dbReference type="Proteomes" id="UP001209540"/>
    </source>
</evidence>
<name>A0AAD5K513_9FUNG</name>
<organism evidence="2 3">
    <name type="scientific">Phascolomyces articulosus</name>
    <dbReference type="NCBI Taxonomy" id="60185"/>
    <lineage>
        <taxon>Eukaryota</taxon>
        <taxon>Fungi</taxon>
        <taxon>Fungi incertae sedis</taxon>
        <taxon>Mucoromycota</taxon>
        <taxon>Mucoromycotina</taxon>
        <taxon>Mucoromycetes</taxon>
        <taxon>Mucorales</taxon>
        <taxon>Lichtheimiaceae</taxon>
        <taxon>Phascolomyces</taxon>
    </lineage>
</organism>
<evidence type="ECO:0000256" key="1">
    <source>
        <dbReference type="SAM" id="MobiDB-lite"/>
    </source>
</evidence>
<accession>A0AAD5K513</accession>
<dbReference type="EMBL" id="JAIXMP010000008">
    <property type="protein sequence ID" value="KAI9269260.1"/>
    <property type="molecule type" value="Genomic_DNA"/>
</dbReference>
<sequence length="393" mass="46720">MGITNDYRVSQIVVLCKDCGQDVGMYPARHKCEEVIRPPLPTINLDKRVKRNVSTTGVSRITVDANQWKCVTRSNSATTFDRRRKEQQHNDLGDMKKPIVHKEEQSEEEDGSSLYYDRFATHLPQKNPKRLWDKVREGMKDSQQQQQQNKLPWAADNNNSTKLWNKLMTSVQNKLHEEDDDGAESDTSDWEGESHVSRVLREYHEKKRVPLPRYLISREEEMNHTRQHRGNPMEMTTTPPKKKPSLLEQRPSHQRHKKLWEQQEMPSQRELEREALRHHPHQVPREEITMTRSQTMRQYPQHHHHRDILESPLPSSRYERRPHYQEEEYQQRGERRNDYSPHRQDDDILDTVYGDYLSDSHVTRSRSERGPSSRRMHNNNMNITPPTLMGGYF</sequence>